<evidence type="ECO:0000256" key="1">
    <source>
        <dbReference type="ARBA" id="ARBA00022670"/>
    </source>
</evidence>
<dbReference type="SUPFAM" id="SSF50494">
    <property type="entry name" value="Trypsin-like serine proteases"/>
    <property type="match status" value="1"/>
</dbReference>
<protein>
    <submittedName>
        <fullName evidence="5">Serine protease</fullName>
    </submittedName>
</protein>
<dbReference type="PANTHER" id="PTHR43343:SF3">
    <property type="entry name" value="PROTEASE DO-LIKE 8, CHLOROPLASTIC"/>
    <property type="match status" value="1"/>
</dbReference>
<dbReference type="EMBL" id="JACJLL010000049">
    <property type="protein sequence ID" value="MBM6819513.1"/>
    <property type="molecule type" value="Genomic_DNA"/>
</dbReference>
<evidence type="ECO:0000256" key="3">
    <source>
        <dbReference type="SAM" id="Phobius"/>
    </source>
</evidence>
<keyword evidence="1 5" id="KW-0645">Protease</keyword>
<dbReference type="Pfam" id="PF13365">
    <property type="entry name" value="Trypsin_2"/>
    <property type="match status" value="1"/>
</dbReference>
<dbReference type="InterPro" id="IPR001940">
    <property type="entry name" value="Peptidase_S1C"/>
</dbReference>
<keyword evidence="3" id="KW-0812">Transmembrane</keyword>
<proteinExistence type="predicted"/>
<dbReference type="SUPFAM" id="SSF50156">
    <property type="entry name" value="PDZ domain-like"/>
    <property type="match status" value="1"/>
</dbReference>
<feature type="domain" description="PDZ" evidence="4">
    <location>
        <begin position="289"/>
        <end position="367"/>
    </location>
</feature>
<dbReference type="InterPro" id="IPR036034">
    <property type="entry name" value="PDZ_sf"/>
</dbReference>
<accession>A0ABS2FHV9</accession>
<evidence type="ECO:0000256" key="2">
    <source>
        <dbReference type="ARBA" id="ARBA00022801"/>
    </source>
</evidence>
<feature type="transmembrane region" description="Helical" evidence="3">
    <location>
        <begin position="36"/>
        <end position="54"/>
    </location>
</feature>
<dbReference type="SMART" id="SM00228">
    <property type="entry name" value="PDZ"/>
    <property type="match status" value="1"/>
</dbReference>
<reference evidence="5 6" key="1">
    <citation type="journal article" date="2021" name="Sci. Rep.">
        <title>The distribution of antibiotic resistance genes in chicken gut microbiota commensals.</title>
        <authorList>
            <person name="Juricova H."/>
            <person name="Matiasovicova J."/>
            <person name="Kubasova T."/>
            <person name="Cejkova D."/>
            <person name="Rychlik I."/>
        </authorList>
    </citation>
    <scope>NUCLEOTIDE SEQUENCE [LARGE SCALE GENOMIC DNA]</scope>
    <source>
        <strain evidence="5 6">An435</strain>
    </source>
</reference>
<gene>
    <name evidence="5" type="ORF">H6A19_09230</name>
</gene>
<dbReference type="Gene3D" id="2.30.42.10">
    <property type="match status" value="1"/>
</dbReference>
<keyword evidence="3" id="KW-0472">Membrane</keyword>
<dbReference type="RefSeq" id="WP_148323347.1">
    <property type="nucleotide sequence ID" value="NZ_JACJLL010000049.1"/>
</dbReference>
<dbReference type="InterPro" id="IPR009003">
    <property type="entry name" value="Peptidase_S1_PA"/>
</dbReference>
<organism evidence="5 6">
    <name type="scientific">Clostridium saudiense</name>
    <dbReference type="NCBI Taxonomy" id="1414720"/>
    <lineage>
        <taxon>Bacteria</taxon>
        <taxon>Bacillati</taxon>
        <taxon>Bacillota</taxon>
        <taxon>Clostridia</taxon>
        <taxon>Eubacteriales</taxon>
        <taxon>Clostridiaceae</taxon>
        <taxon>Clostridium</taxon>
    </lineage>
</organism>
<keyword evidence="6" id="KW-1185">Reference proteome</keyword>
<dbReference type="InterPro" id="IPR051201">
    <property type="entry name" value="Chloro_Bact_Ser_Proteases"/>
</dbReference>
<dbReference type="InterPro" id="IPR001478">
    <property type="entry name" value="PDZ"/>
</dbReference>
<sequence>MSNREDRKIKISNDPQDRISNIIFEKKNTTRARVKFGVKIILYVAMAGVLGSIISNINIKNKYGGTMQQIKEIKESADMVILDYTKIIKEVSPSLVSISDSVEKLTADEYFEGNTTGVIIDSSGIILTNYSEIKEKSDIYVKLSSVAATPIKAKILVENEARNLAIIKIEFDGELQPIKIADSESIKEGQGIVVLGNAIGDEYIGSSIPGIITSKNEKITIEEGKKQSLLQINAPINEKNTGGAICNSEGELVGIADLSITNERNEEGLYYGLQMEELQDMINSTNAFKRLLGIIDGGVVVDETRDFSGFYIQELDKEGSAYLAGIKPTDIIIEVDGYKIQNVDDLIQLLQNKKKDDILHCKVLSEGEMKNVDIKILI</sequence>
<dbReference type="GO" id="GO:0008233">
    <property type="term" value="F:peptidase activity"/>
    <property type="evidence" value="ECO:0007669"/>
    <property type="project" value="UniProtKB-KW"/>
</dbReference>
<dbReference type="Proteomes" id="UP000767334">
    <property type="component" value="Unassembled WGS sequence"/>
</dbReference>
<keyword evidence="2" id="KW-0378">Hydrolase</keyword>
<dbReference type="GO" id="GO:0006508">
    <property type="term" value="P:proteolysis"/>
    <property type="evidence" value="ECO:0007669"/>
    <property type="project" value="UniProtKB-KW"/>
</dbReference>
<evidence type="ECO:0000313" key="5">
    <source>
        <dbReference type="EMBL" id="MBM6819513.1"/>
    </source>
</evidence>
<dbReference type="PRINTS" id="PR00834">
    <property type="entry name" value="PROTEASES2C"/>
</dbReference>
<comment type="caution">
    <text evidence="5">The sequence shown here is derived from an EMBL/GenBank/DDBJ whole genome shotgun (WGS) entry which is preliminary data.</text>
</comment>
<evidence type="ECO:0000259" key="4">
    <source>
        <dbReference type="SMART" id="SM00228"/>
    </source>
</evidence>
<dbReference type="Gene3D" id="2.40.10.120">
    <property type="match status" value="1"/>
</dbReference>
<name>A0ABS2FHV9_9CLOT</name>
<keyword evidence="3" id="KW-1133">Transmembrane helix</keyword>
<evidence type="ECO:0000313" key="6">
    <source>
        <dbReference type="Proteomes" id="UP000767334"/>
    </source>
</evidence>
<dbReference type="PANTHER" id="PTHR43343">
    <property type="entry name" value="PEPTIDASE S12"/>
    <property type="match status" value="1"/>
</dbReference>
<dbReference type="Pfam" id="PF13180">
    <property type="entry name" value="PDZ_2"/>
    <property type="match status" value="1"/>
</dbReference>